<dbReference type="InterPro" id="IPR041605">
    <property type="entry name" value="Exo_C"/>
</dbReference>
<dbReference type="GO" id="GO:0008408">
    <property type="term" value="F:3'-5' exonuclease activity"/>
    <property type="evidence" value="ECO:0007669"/>
    <property type="project" value="InterPro"/>
</dbReference>
<dbReference type="GO" id="GO:0006139">
    <property type="term" value="P:nucleobase-containing compound metabolic process"/>
    <property type="evidence" value="ECO:0007669"/>
    <property type="project" value="InterPro"/>
</dbReference>
<evidence type="ECO:0000313" key="4">
    <source>
        <dbReference type="Proteomes" id="UP000256485"/>
    </source>
</evidence>
<organism evidence="3 4">
    <name type="scientific">Thermasporomyces composti</name>
    <dbReference type="NCBI Taxonomy" id="696763"/>
    <lineage>
        <taxon>Bacteria</taxon>
        <taxon>Bacillati</taxon>
        <taxon>Actinomycetota</taxon>
        <taxon>Actinomycetes</taxon>
        <taxon>Propionibacteriales</taxon>
        <taxon>Nocardioidaceae</taxon>
        <taxon>Thermasporomyces</taxon>
    </lineage>
</organism>
<dbReference type="CDD" id="cd06142">
    <property type="entry name" value="RNaseD_exo"/>
    <property type="match status" value="1"/>
</dbReference>
<sequence length="404" mass="44781">MPRQPIPLLAPRDGLPPVVDTAEALADTVERFAAGSGPVAVDAERASGYRYSHRAYLVQLRRAGAGTALVDPVRCPDLRALNAVLADTEWVLHAATQDLPCLSELGLRPRKLFDTELAGRLLAYPKVGLAALVEQLLGYSLEKGHAAVDWSTRPLPEPWLNYAALDVELLVELRDALAEELRREGKDRWAAEEFEALVRQPPRESRRDPWRRTSGIHRIRTRRELAYVRELWLARDRLARRRDLSPGRVLADHSIIAAAVARPATRAQLAALPGFDTRTARRDLDVWWTAVRRARDLPDTALPEHSPASEGPPPARAWADRDPMAAERLAACRAVLQELAASARLPTENLLAPDIVRRLAWSPPAEPTPEAVAGALRAHGARAWQVELTKDRLAQTLAANRAHR</sequence>
<dbReference type="GO" id="GO:0000166">
    <property type="term" value="F:nucleotide binding"/>
    <property type="evidence" value="ECO:0007669"/>
    <property type="project" value="InterPro"/>
</dbReference>
<feature type="region of interest" description="Disordered" evidence="1">
    <location>
        <begin position="298"/>
        <end position="319"/>
    </location>
</feature>
<dbReference type="Pfam" id="PF01612">
    <property type="entry name" value="DNA_pol_A_exo1"/>
    <property type="match status" value="1"/>
</dbReference>
<dbReference type="SMART" id="SM00474">
    <property type="entry name" value="35EXOc"/>
    <property type="match status" value="1"/>
</dbReference>
<dbReference type="RefSeq" id="WP_115851516.1">
    <property type="nucleotide sequence ID" value="NZ_QTUC01000001.1"/>
</dbReference>
<dbReference type="InterPro" id="IPR036397">
    <property type="entry name" value="RNaseH_sf"/>
</dbReference>
<comment type="caution">
    <text evidence="3">The sequence shown here is derived from an EMBL/GenBank/DDBJ whole genome shotgun (WGS) entry which is preliminary data.</text>
</comment>
<dbReference type="InterPro" id="IPR010997">
    <property type="entry name" value="HRDC-like_sf"/>
</dbReference>
<dbReference type="Pfam" id="PF00570">
    <property type="entry name" value="HRDC"/>
    <property type="match status" value="1"/>
</dbReference>
<evidence type="ECO:0000313" key="3">
    <source>
        <dbReference type="EMBL" id="REF38179.1"/>
    </source>
</evidence>
<dbReference type="Gene3D" id="1.10.150.80">
    <property type="entry name" value="HRDC domain"/>
    <property type="match status" value="2"/>
</dbReference>
<keyword evidence="4" id="KW-1185">Reference proteome</keyword>
<gene>
    <name evidence="3" type="ORF">DFJ64_3650</name>
</gene>
<dbReference type="Gene3D" id="3.30.420.10">
    <property type="entry name" value="Ribonuclease H-like superfamily/Ribonuclease H"/>
    <property type="match status" value="1"/>
</dbReference>
<dbReference type="SUPFAM" id="SSF53098">
    <property type="entry name" value="Ribonuclease H-like"/>
    <property type="match status" value="1"/>
</dbReference>
<name>A0A3D9V9M2_THECX</name>
<dbReference type="Proteomes" id="UP000256485">
    <property type="component" value="Unassembled WGS sequence"/>
</dbReference>
<protein>
    <submittedName>
        <fullName evidence="3">Ribonuclease D</fullName>
    </submittedName>
</protein>
<dbReference type="OrthoDB" id="144122at2"/>
<dbReference type="SMART" id="SM00341">
    <property type="entry name" value="HRDC"/>
    <property type="match status" value="1"/>
</dbReference>
<dbReference type="InterPro" id="IPR044876">
    <property type="entry name" value="HRDC_dom_sf"/>
</dbReference>
<dbReference type="PROSITE" id="PS50967">
    <property type="entry name" value="HRDC"/>
    <property type="match status" value="1"/>
</dbReference>
<dbReference type="InterPro" id="IPR012337">
    <property type="entry name" value="RNaseH-like_sf"/>
</dbReference>
<proteinExistence type="predicted"/>
<dbReference type="PANTHER" id="PTHR47649">
    <property type="entry name" value="RIBONUCLEASE D"/>
    <property type="match status" value="1"/>
</dbReference>
<dbReference type="SUPFAM" id="SSF47819">
    <property type="entry name" value="HRDC-like"/>
    <property type="match status" value="1"/>
</dbReference>
<dbReference type="InterPro" id="IPR051086">
    <property type="entry name" value="RNase_D-like"/>
</dbReference>
<feature type="domain" description="HRDC" evidence="2">
    <location>
        <begin position="221"/>
        <end position="301"/>
    </location>
</feature>
<dbReference type="PANTHER" id="PTHR47649:SF1">
    <property type="entry name" value="RIBONUCLEASE D"/>
    <property type="match status" value="1"/>
</dbReference>
<reference evidence="3 4" key="1">
    <citation type="submission" date="2018-08" db="EMBL/GenBank/DDBJ databases">
        <title>Sequencing the genomes of 1000 actinobacteria strains.</title>
        <authorList>
            <person name="Klenk H.-P."/>
        </authorList>
    </citation>
    <scope>NUCLEOTIDE SEQUENCE [LARGE SCALE GENOMIC DNA]</scope>
    <source>
        <strain evidence="3 4">DSM 22891</strain>
    </source>
</reference>
<dbReference type="Pfam" id="PF18305">
    <property type="entry name" value="DNA_pol_A_exoN"/>
    <property type="match status" value="1"/>
</dbReference>
<evidence type="ECO:0000256" key="1">
    <source>
        <dbReference type="SAM" id="MobiDB-lite"/>
    </source>
</evidence>
<dbReference type="InterPro" id="IPR002121">
    <property type="entry name" value="HRDC_dom"/>
</dbReference>
<dbReference type="GO" id="GO:0003676">
    <property type="term" value="F:nucleic acid binding"/>
    <property type="evidence" value="ECO:0007669"/>
    <property type="project" value="InterPro"/>
</dbReference>
<accession>A0A3D9V9M2</accession>
<dbReference type="InterPro" id="IPR002562">
    <property type="entry name" value="3'-5'_exonuclease_dom"/>
</dbReference>
<dbReference type="EMBL" id="QTUC01000001">
    <property type="protein sequence ID" value="REF38179.1"/>
    <property type="molecule type" value="Genomic_DNA"/>
</dbReference>
<evidence type="ECO:0000259" key="2">
    <source>
        <dbReference type="PROSITE" id="PS50967"/>
    </source>
</evidence>
<dbReference type="AlphaFoldDB" id="A0A3D9V9M2"/>